<gene>
    <name evidence="3" type="ORF">SAMN04488028_106141</name>
</gene>
<feature type="domain" description="VanZ-like" evidence="2">
    <location>
        <begin position="36"/>
        <end position="117"/>
    </location>
</feature>
<keyword evidence="1" id="KW-0472">Membrane</keyword>
<reference evidence="4" key="1">
    <citation type="submission" date="2016-11" db="EMBL/GenBank/DDBJ databases">
        <authorList>
            <person name="Varghese N."/>
            <person name="Submissions S."/>
        </authorList>
    </citation>
    <scope>NUCLEOTIDE SEQUENCE [LARGE SCALE GENOMIC DNA]</scope>
    <source>
        <strain evidence="4">DSM 26134</strain>
    </source>
</reference>
<name>A0A1M6TQU8_REIAG</name>
<evidence type="ECO:0000313" key="4">
    <source>
        <dbReference type="Proteomes" id="UP000184474"/>
    </source>
</evidence>
<dbReference type="Proteomes" id="UP000184474">
    <property type="component" value="Unassembled WGS sequence"/>
</dbReference>
<keyword evidence="1" id="KW-0812">Transmembrane</keyword>
<protein>
    <submittedName>
        <fullName evidence="3">VanZ like family protein</fullName>
    </submittedName>
</protein>
<organism evidence="3 4">
    <name type="scientific">Reichenbachiella agariperforans</name>
    <dbReference type="NCBI Taxonomy" id="156994"/>
    <lineage>
        <taxon>Bacteria</taxon>
        <taxon>Pseudomonadati</taxon>
        <taxon>Bacteroidota</taxon>
        <taxon>Cytophagia</taxon>
        <taxon>Cytophagales</taxon>
        <taxon>Reichenbachiellaceae</taxon>
        <taxon>Reichenbachiella</taxon>
    </lineage>
</organism>
<dbReference type="InterPro" id="IPR006976">
    <property type="entry name" value="VanZ-like"/>
</dbReference>
<evidence type="ECO:0000256" key="1">
    <source>
        <dbReference type="SAM" id="Phobius"/>
    </source>
</evidence>
<keyword evidence="4" id="KW-1185">Reference proteome</keyword>
<dbReference type="STRING" id="156994.SAMN04488028_106141"/>
<accession>A0A1M6TQU8</accession>
<dbReference type="NCBIfam" id="NF037970">
    <property type="entry name" value="vanZ_1"/>
    <property type="match status" value="1"/>
</dbReference>
<dbReference type="Pfam" id="PF04892">
    <property type="entry name" value="VanZ"/>
    <property type="match status" value="1"/>
</dbReference>
<feature type="transmembrane region" description="Helical" evidence="1">
    <location>
        <begin position="68"/>
        <end position="87"/>
    </location>
</feature>
<evidence type="ECO:0000313" key="3">
    <source>
        <dbReference type="EMBL" id="SHK59283.1"/>
    </source>
</evidence>
<feature type="transmembrane region" description="Helical" evidence="1">
    <location>
        <begin position="44"/>
        <end position="61"/>
    </location>
</feature>
<proteinExistence type="predicted"/>
<keyword evidence="1" id="KW-1133">Transmembrane helix</keyword>
<sequence length="122" mass="13593">MVAISQNLYKYIFLGWTLSILFLLLKPSTGEPSFLGQIPHLDKVVHFTLFCVWGSLGYRAFGASQSTVKLWSVAVVAIVCLAAGTEWLQRYVEGRQDDVLDFVADMSGGLLGVCLTKYWKIN</sequence>
<dbReference type="PANTHER" id="PTHR28008:SF1">
    <property type="entry name" value="DOMAIN PROTEIN, PUTATIVE (AFU_ORTHOLOGUE AFUA_3G10980)-RELATED"/>
    <property type="match status" value="1"/>
</dbReference>
<dbReference type="AlphaFoldDB" id="A0A1M6TQU8"/>
<feature type="transmembrane region" description="Helical" evidence="1">
    <location>
        <begin position="7"/>
        <end position="24"/>
    </location>
</feature>
<evidence type="ECO:0000259" key="2">
    <source>
        <dbReference type="Pfam" id="PF04892"/>
    </source>
</evidence>
<dbReference type="EMBL" id="FRAA01000006">
    <property type="protein sequence ID" value="SHK59283.1"/>
    <property type="molecule type" value="Genomic_DNA"/>
</dbReference>
<dbReference type="PANTHER" id="PTHR28008">
    <property type="entry name" value="DOMAIN PROTEIN, PUTATIVE (AFU_ORTHOLOGUE AFUA_3G10980)-RELATED"/>
    <property type="match status" value="1"/>
</dbReference>